<protein>
    <submittedName>
        <fullName evidence="1">Uncharacterized protein</fullName>
    </submittedName>
</protein>
<dbReference type="Proteomes" id="UP001223634">
    <property type="component" value="Segment"/>
</dbReference>
<evidence type="ECO:0000313" key="1">
    <source>
        <dbReference type="EMBL" id="QEI03465.1"/>
    </source>
</evidence>
<organism evidence="1 2">
    <name type="scientific">Spodoptera cosmioides nucleopolyhedrovirus</name>
    <dbReference type="NCBI Taxonomy" id="2605774"/>
    <lineage>
        <taxon>Viruses</taxon>
        <taxon>Viruses incertae sedis</taxon>
        <taxon>Naldaviricetes</taxon>
        <taxon>Lefavirales</taxon>
        <taxon>Baculoviridae</taxon>
        <taxon>Alphabaculovirus</taxon>
        <taxon>Alphabaculovirus spocosmioidis</taxon>
    </lineage>
</organism>
<dbReference type="EMBL" id="MK419955">
    <property type="protein sequence ID" value="QEI03465.1"/>
    <property type="molecule type" value="Genomic_DNA"/>
</dbReference>
<reference evidence="1 2" key="1">
    <citation type="submission" date="2019-01" db="EMBL/GenBank/DDBJ databases">
        <title>The Spodoptera cosmioides nucleopolyhedrovirus (SpcoNPV) is a novel virus isolated from the polyphagous black armyworm, Spodoptera cosmioides (Walker) (Lepidoptera: Noctuidae).</title>
        <authorList>
            <person name="Santos E.R."/>
            <person name="Oliveira L.B."/>
            <person name="Silva L.A."/>
            <person name="Sosa-Gomez D.R."/>
            <person name="Ribeiro B.M."/>
            <person name="Ardisson-Araujo D.M.P."/>
        </authorList>
    </citation>
    <scope>NUCLEOTIDE SEQUENCE [LARGE SCALE GENOMIC DNA]</scope>
    <source>
        <strain evidence="1">VPN72</strain>
    </source>
</reference>
<accession>A0A6B7KKR0</accession>
<sequence length="56" mass="6758">MKMFLNFTKIHLLEDCIGFLESNFKNIFYIFTKIHLLDDNISFAETNFMKMFSKNL</sequence>
<proteinExistence type="predicted"/>
<evidence type="ECO:0000313" key="2">
    <source>
        <dbReference type="Proteomes" id="UP001223634"/>
    </source>
</evidence>
<name>A0A6B7KKR0_9ABAC</name>
<keyword evidence="2" id="KW-1185">Reference proteome</keyword>